<name>A0AA39LLC2_9BILA</name>
<keyword evidence="3" id="KW-1185">Reference proteome</keyword>
<proteinExistence type="predicted"/>
<evidence type="ECO:0000313" key="2">
    <source>
        <dbReference type="EMBL" id="KAK0401285.1"/>
    </source>
</evidence>
<keyword evidence="1" id="KW-0472">Membrane</keyword>
<feature type="transmembrane region" description="Helical" evidence="1">
    <location>
        <begin position="81"/>
        <end position="104"/>
    </location>
</feature>
<keyword evidence="1" id="KW-0812">Transmembrane</keyword>
<dbReference type="EMBL" id="JAUCMV010000004">
    <property type="protein sequence ID" value="KAK0401285.1"/>
    <property type="molecule type" value="Genomic_DNA"/>
</dbReference>
<accession>A0AA39LLC2</accession>
<keyword evidence="1" id="KW-1133">Transmembrane helix</keyword>
<organism evidence="2 3">
    <name type="scientific">Steinernema hermaphroditum</name>
    <dbReference type="NCBI Taxonomy" id="289476"/>
    <lineage>
        <taxon>Eukaryota</taxon>
        <taxon>Metazoa</taxon>
        <taxon>Ecdysozoa</taxon>
        <taxon>Nematoda</taxon>
        <taxon>Chromadorea</taxon>
        <taxon>Rhabditida</taxon>
        <taxon>Tylenchina</taxon>
        <taxon>Panagrolaimomorpha</taxon>
        <taxon>Strongyloidoidea</taxon>
        <taxon>Steinernematidae</taxon>
        <taxon>Steinernema</taxon>
    </lineage>
</organism>
<reference evidence="2" key="1">
    <citation type="submission" date="2023-06" db="EMBL/GenBank/DDBJ databases">
        <title>Genomic analysis of the entomopathogenic nematode Steinernema hermaphroditum.</title>
        <authorList>
            <person name="Schwarz E.M."/>
            <person name="Heppert J.K."/>
            <person name="Baniya A."/>
            <person name="Schwartz H.T."/>
            <person name="Tan C.-H."/>
            <person name="Antoshechkin I."/>
            <person name="Sternberg P.W."/>
            <person name="Goodrich-Blair H."/>
            <person name="Dillman A.R."/>
        </authorList>
    </citation>
    <scope>NUCLEOTIDE SEQUENCE</scope>
    <source>
        <strain evidence="2">PS9179</strain>
        <tissue evidence="2">Whole animal</tissue>
    </source>
</reference>
<feature type="transmembrane region" description="Helical" evidence="1">
    <location>
        <begin position="110"/>
        <end position="137"/>
    </location>
</feature>
<feature type="transmembrane region" description="Helical" evidence="1">
    <location>
        <begin position="20"/>
        <end position="39"/>
    </location>
</feature>
<gene>
    <name evidence="2" type="ORF">QR680_015689</name>
</gene>
<protein>
    <submittedName>
        <fullName evidence="2">Uncharacterized protein</fullName>
    </submittedName>
</protein>
<evidence type="ECO:0000256" key="1">
    <source>
        <dbReference type="SAM" id="Phobius"/>
    </source>
</evidence>
<dbReference type="AlphaFoldDB" id="A0AA39LLC2"/>
<sequence>MSSKGKGNSEFLCEVHITSISFLIALMTIIVAVGTIPLWLSSIRDEYQTLVAYNMTWIFCALLMILGLARRVPSLLYFYNMMLVLHIILFAVTAIICALLAAMIPDVQYLPYAIVSLLVSTTCGALAVVTTGTQLYLSSLIDHVESRKSSIIYVQI</sequence>
<dbReference type="Proteomes" id="UP001175271">
    <property type="component" value="Unassembled WGS sequence"/>
</dbReference>
<evidence type="ECO:0000313" key="3">
    <source>
        <dbReference type="Proteomes" id="UP001175271"/>
    </source>
</evidence>
<comment type="caution">
    <text evidence="2">The sequence shown here is derived from an EMBL/GenBank/DDBJ whole genome shotgun (WGS) entry which is preliminary data.</text>
</comment>
<feature type="transmembrane region" description="Helical" evidence="1">
    <location>
        <begin position="51"/>
        <end position="69"/>
    </location>
</feature>